<feature type="compositionally biased region" description="Low complexity" evidence="1">
    <location>
        <begin position="462"/>
        <end position="472"/>
    </location>
</feature>
<feature type="region of interest" description="Disordered" evidence="1">
    <location>
        <begin position="403"/>
        <end position="472"/>
    </location>
</feature>
<evidence type="ECO:0000256" key="1">
    <source>
        <dbReference type="SAM" id="MobiDB-lite"/>
    </source>
</evidence>
<dbReference type="Proteomes" id="UP001255856">
    <property type="component" value="Unassembled WGS sequence"/>
</dbReference>
<evidence type="ECO:0000313" key="3">
    <source>
        <dbReference type="Proteomes" id="UP001255856"/>
    </source>
</evidence>
<name>A0AAD9MM55_PROWI</name>
<reference evidence="2" key="1">
    <citation type="submission" date="2021-01" db="EMBL/GenBank/DDBJ databases">
        <authorList>
            <person name="Eckstrom K.M.E."/>
        </authorList>
    </citation>
    <scope>NUCLEOTIDE SEQUENCE</scope>
    <source>
        <strain evidence="2">UVCC 0001</strain>
    </source>
</reference>
<feature type="region of interest" description="Disordered" evidence="1">
    <location>
        <begin position="220"/>
        <end position="246"/>
    </location>
</feature>
<feature type="compositionally biased region" description="Low complexity" evidence="1">
    <location>
        <begin position="403"/>
        <end position="416"/>
    </location>
</feature>
<evidence type="ECO:0000313" key="2">
    <source>
        <dbReference type="EMBL" id="KAK2080670.1"/>
    </source>
</evidence>
<comment type="caution">
    <text evidence="2">The sequence shown here is derived from an EMBL/GenBank/DDBJ whole genome shotgun (WGS) entry which is preliminary data.</text>
</comment>
<feature type="region of interest" description="Disordered" evidence="1">
    <location>
        <begin position="52"/>
        <end position="149"/>
    </location>
</feature>
<keyword evidence="3" id="KW-1185">Reference proteome</keyword>
<accession>A0AAD9MM55</accession>
<sequence length="518" mass="52869">MLLADMPAGPLDLVICESCHKVMLGHRAATHAVTCRARQQLLLRAGDALRLPARDTKRTRTGPFGRGGLRASPPAPSPYVEDDDSDLEGAGSGEQPGSPPLVPPRQARRRRSLTPQRPRQFSVEPEQDPGKGKRGAVKPGAARAGPSATPLPPVGFASLAALASDPNLSGRVARGKAAAGSAAAPGAAPELANAAPAGAPAPLATGPVPQTVGQAALQAAPAGGHPLPWTGHVTSDPPPNPFVPGLAPGVPPLMALTPVQRQQLILQHQLALLRQQQQRQQQLGLPAPSLTPEQALRLRQILLLQQHAAALRQREAAGAAQGAAAAEQGGPNGQLGAPVGGLARAWRRPCNRAPARPRRPLPLLGGLPTQQQHLLHFVQQQHLQRLLSQGAAAAANSAPGAAAQGLQAPGASQALAHPSPAPGAAPQLGGQHLVGQAPPEPAADARAPGNPLLYGHPALRASLQPPGSQQPQSWFVPGLGLSQPPAGPHQLLRGHSGAAGRDAPLIFIPDGNANGAGR</sequence>
<organism evidence="2 3">
    <name type="scientific">Prototheca wickerhamii</name>
    <dbReference type="NCBI Taxonomy" id="3111"/>
    <lineage>
        <taxon>Eukaryota</taxon>
        <taxon>Viridiplantae</taxon>
        <taxon>Chlorophyta</taxon>
        <taxon>core chlorophytes</taxon>
        <taxon>Trebouxiophyceae</taxon>
        <taxon>Chlorellales</taxon>
        <taxon>Chlorellaceae</taxon>
        <taxon>Prototheca</taxon>
    </lineage>
</organism>
<protein>
    <submittedName>
        <fullName evidence="2">Uncharacterized protein</fullName>
    </submittedName>
</protein>
<dbReference type="AlphaFoldDB" id="A0AAD9MM55"/>
<dbReference type="EMBL" id="JASFZW010000001">
    <property type="protein sequence ID" value="KAK2080670.1"/>
    <property type="molecule type" value="Genomic_DNA"/>
</dbReference>
<gene>
    <name evidence="2" type="ORF">QBZ16_000524</name>
</gene>
<proteinExistence type="predicted"/>